<proteinExistence type="predicted"/>
<dbReference type="AlphaFoldDB" id="A0A0R2FKH3"/>
<protein>
    <submittedName>
        <fullName evidence="1">Uncharacterized protein</fullName>
    </submittedName>
</protein>
<accession>A0A0R2FKH3</accession>
<reference evidence="1 2" key="1">
    <citation type="journal article" date="2015" name="Genome Announc.">
        <title>Expanding the biotechnology potential of lactobacilli through comparative genomics of 213 strains and associated genera.</title>
        <authorList>
            <person name="Sun Z."/>
            <person name="Harris H.M."/>
            <person name="McCann A."/>
            <person name="Guo C."/>
            <person name="Argimon S."/>
            <person name="Zhang W."/>
            <person name="Yang X."/>
            <person name="Jeffery I.B."/>
            <person name="Cooney J.C."/>
            <person name="Kagawa T.F."/>
            <person name="Liu W."/>
            <person name="Song Y."/>
            <person name="Salvetti E."/>
            <person name="Wrobel A."/>
            <person name="Rasinkangas P."/>
            <person name="Parkhill J."/>
            <person name="Rea M.C."/>
            <person name="O'Sullivan O."/>
            <person name="Ritari J."/>
            <person name="Douillard F.P."/>
            <person name="Paul Ross R."/>
            <person name="Yang R."/>
            <person name="Briner A.E."/>
            <person name="Felis G.E."/>
            <person name="de Vos W.M."/>
            <person name="Barrangou R."/>
            <person name="Klaenhammer T.R."/>
            <person name="Caufield P.W."/>
            <person name="Cui Y."/>
            <person name="Zhang H."/>
            <person name="O'Toole P.W."/>
        </authorList>
    </citation>
    <scope>NUCLEOTIDE SEQUENCE [LARGE SCALE GENOMIC DNA]</scope>
    <source>
        <strain evidence="1 2">DSM 23365</strain>
    </source>
</reference>
<dbReference type="Proteomes" id="UP000051442">
    <property type="component" value="Unassembled WGS sequence"/>
</dbReference>
<dbReference type="PATRIC" id="fig|1423804.4.peg.285"/>
<dbReference type="STRING" id="1423804.FD14_GL000263"/>
<name>A0A0R2FKH3_9LACO</name>
<dbReference type="RefSeq" id="WP_054732519.1">
    <property type="nucleotide sequence ID" value="NZ_AYZM01000065.1"/>
</dbReference>
<sequence>MDLDRVSSLQRVPMPQTMHRTFESTAVIGEYITNMKDVQRHQEYEDNDALLKHAQKLAASTHHFGTRTIVLTNTDQVIERPGLTVTKVPLFTGYNQLTLYFYRWEMAFTFLKQHPEIEKVFFVDLTDVQMRNYPFDHLQPGKLYFGDELSDLSADIIQAHATLATTKTFFAENKTLQVLNPGVVGGYRDVVMAFLGSLTVHIANAEATDQLAHQPNTIGNLEMALVNYVAYHDFSDCLVHGRLVASRLAFHEPSTTAWFQHK</sequence>
<dbReference type="EMBL" id="AYZM01000065">
    <property type="protein sequence ID" value="KRN25655.1"/>
    <property type="molecule type" value="Genomic_DNA"/>
</dbReference>
<gene>
    <name evidence="1" type="ORF">FD14_GL000263</name>
</gene>
<keyword evidence="2" id="KW-1185">Reference proteome</keyword>
<dbReference type="OrthoDB" id="2249703at2"/>
<evidence type="ECO:0000313" key="1">
    <source>
        <dbReference type="EMBL" id="KRN25655.1"/>
    </source>
</evidence>
<evidence type="ECO:0000313" key="2">
    <source>
        <dbReference type="Proteomes" id="UP000051442"/>
    </source>
</evidence>
<organism evidence="1 2">
    <name type="scientific">Secundilactobacillus similis DSM 23365 = JCM 2765</name>
    <dbReference type="NCBI Taxonomy" id="1423804"/>
    <lineage>
        <taxon>Bacteria</taxon>
        <taxon>Bacillati</taxon>
        <taxon>Bacillota</taxon>
        <taxon>Bacilli</taxon>
        <taxon>Lactobacillales</taxon>
        <taxon>Lactobacillaceae</taxon>
        <taxon>Secundilactobacillus</taxon>
    </lineage>
</organism>
<comment type="caution">
    <text evidence="1">The sequence shown here is derived from an EMBL/GenBank/DDBJ whole genome shotgun (WGS) entry which is preliminary data.</text>
</comment>